<organism evidence="1 2">
    <name type="scientific">Rhodococcus ruber</name>
    <dbReference type="NCBI Taxonomy" id="1830"/>
    <lineage>
        <taxon>Bacteria</taxon>
        <taxon>Bacillati</taxon>
        <taxon>Actinomycetota</taxon>
        <taxon>Actinomycetes</taxon>
        <taxon>Mycobacteriales</taxon>
        <taxon>Nocardiaceae</taxon>
        <taxon>Rhodococcus</taxon>
    </lineage>
</organism>
<dbReference type="AlphaFoldDB" id="A0A098BUA4"/>
<evidence type="ECO:0000313" key="2">
    <source>
        <dbReference type="Proteomes" id="UP000042997"/>
    </source>
</evidence>
<dbReference type="RefSeq" id="WP_040275481.1">
    <property type="nucleotide sequence ID" value="NZ_JAJNCM010000010.1"/>
</dbReference>
<protein>
    <submittedName>
        <fullName evidence="1">Uncharacterized protein</fullName>
    </submittedName>
</protein>
<evidence type="ECO:0000313" key="1">
    <source>
        <dbReference type="EMBL" id="CDZ92309.1"/>
    </source>
</evidence>
<name>A0A098BUA4_9NOCA</name>
<dbReference type="EMBL" id="CCSD01000109">
    <property type="protein sequence ID" value="CDZ92309.1"/>
    <property type="molecule type" value="Genomic_DNA"/>
</dbReference>
<sequence>MARKIVTIDEDSKALPDVAREAIDARIGAVGDPKYLSKAAADATYAPTDVVESAGLVALSESSGLSLAAVDANGNLSWFGVDNTGGIPRYTADAINKAIGTSTVTIPNACHEWWILDAYTWLPAEQRMIATVYGTDGSIRACEWRPGMGLTVNVVVGSTPIVDDHNAPGHWVKPGRRAVLCWQRHANDNKLRVAVSAPGPDVASWQDSVVTEATIADEVSYGSPLHIASLSDADQDTFWIPVRVAAGVSWRFQQISVNQSTGAVTVGPVRFFVQSSGGQFYCSFADANKTSGNQVIRVAAYHNPAMADNHIWYMEIDCVTGDVTSPVHAAGAPFTNVLSATSDVQLNGNQASPAITPIMAHSASVDRRMFYVSPGPYKPRVAYAEWAAGSPDAAMYRVYDVQAGTSKDIATAGPRFGYTAEANYLAGMCFESPAVDDTVYVARNLPVKTIERHWTGRGGAASMKILAASTTTTPIRPLCAKGNGPALMFFDMRQYADFAPLGDVRSVNAK</sequence>
<reference evidence="1 2" key="1">
    <citation type="journal article" date="2014" name="Genome Announc.">
        <title>Draft Genome Sequence of Propane- and Butane-Oxidizing Actinobacterium Rhodococcus ruber IEGM 231.</title>
        <authorList>
            <person name="Ivshina I.B."/>
            <person name="Kuyukina M.S."/>
            <person name="Krivoruchko A.V."/>
            <person name="Barbe V."/>
            <person name="Fischer C."/>
        </authorList>
    </citation>
    <scope>NUCLEOTIDE SEQUENCE [LARGE SCALE GENOMIC DNA]</scope>
</reference>
<dbReference type="Proteomes" id="UP000042997">
    <property type="component" value="Unassembled WGS sequence"/>
</dbReference>
<accession>A0A098BUA4</accession>
<gene>
    <name evidence="1" type="ORF">RHRU231_930188</name>
</gene>
<proteinExistence type="predicted"/>